<keyword evidence="3" id="KW-1185">Reference proteome</keyword>
<organism evidence="2 3">
    <name type="scientific">Psophocarpus tetragonolobus</name>
    <name type="common">Winged bean</name>
    <name type="synonym">Dolichos tetragonolobus</name>
    <dbReference type="NCBI Taxonomy" id="3891"/>
    <lineage>
        <taxon>Eukaryota</taxon>
        <taxon>Viridiplantae</taxon>
        <taxon>Streptophyta</taxon>
        <taxon>Embryophyta</taxon>
        <taxon>Tracheophyta</taxon>
        <taxon>Spermatophyta</taxon>
        <taxon>Magnoliopsida</taxon>
        <taxon>eudicotyledons</taxon>
        <taxon>Gunneridae</taxon>
        <taxon>Pentapetalae</taxon>
        <taxon>rosids</taxon>
        <taxon>fabids</taxon>
        <taxon>Fabales</taxon>
        <taxon>Fabaceae</taxon>
        <taxon>Papilionoideae</taxon>
        <taxon>50 kb inversion clade</taxon>
        <taxon>NPAAA clade</taxon>
        <taxon>indigoferoid/millettioid clade</taxon>
        <taxon>Phaseoleae</taxon>
        <taxon>Psophocarpus</taxon>
    </lineage>
</organism>
<protein>
    <submittedName>
        <fullName evidence="2">Uncharacterized protein</fullName>
    </submittedName>
</protein>
<dbReference type="Proteomes" id="UP001386955">
    <property type="component" value="Unassembled WGS sequence"/>
</dbReference>
<accession>A0AAN9SV33</accession>
<reference evidence="2 3" key="1">
    <citation type="submission" date="2024-01" db="EMBL/GenBank/DDBJ databases">
        <title>The genomes of 5 underutilized Papilionoideae crops provide insights into root nodulation and disease resistanc.</title>
        <authorList>
            <person name="Jiang F."/>
        </authorList>
    </citation>
    <scope>NUCLEOTIDE SEQUENCE [LARGE SCALE GENOMIC DNA]</scope>
    <source>
        <strain evidence="2">DUOXIRENSHENG_FW03</strain>
        <tissue evidence="2">Leaves</tissue>
    </source>
</reference>
<feature type="signal peptide" evidence="1">
    <location>
        <begin position="1"/>
        <end position="19"/>
    </location>
</feature>
<dbReference type="AlphaFoldDB" id="A0AAN9SV33"/>
<evidence type="ECO:0000256" key="1">
    <source>
        <dbReference type="SAM" id="SignalP"/>
    </source>
</evidence>
<feature type="chain" id="PRO_5042811896" evidence="1">
    <location>
        <begin position="20"/>
        <end position="76"/>
    </location>
</feature>
<name>A0AAN9SV33_PSOTE</name>
<sequence>MVMTLLLVVTLSLSPQSHTARVISQTASHSTLTPQIAIRHSRSQFESKSETAIVQAPSKVTQQLHALAKKLVTDEG</sequence>
<gene>
    <name evidence="2" type="ORF">VNO78_07714</name>
</gene>
<evidence type="ECO:0000313" key="3">
    <source>
        <dbReference type="Proteomes" id="UP001386955"/>
    </source>
</evidence>
<dbReference type="EMBL" id="JAYMYS010000002">
    <property type="protein sequence ID" value="KAK7406097.1"/>
    <property type="molecule type" value="Genomic_DNA"/>
</dbReference>
<comment type="caution">
    <text evidence="2">The sequence shown here is derived from an EMBL/GenBank/DDBJ whole genome shotgun (WGS) entry which is preliminary data.</text>
</comment>
<proteinExistence type="predicted"/>
<keyword evidence="1" id="KW-0732">Signal</keyword>
<evidence type="ECO:0000313" key="2">
    <source>
        <dbReference type="EMBL" id="KAK7406097.1"/>
    </source>
</evidence>